<evidence type="ECO:0000256" key="2">
    <source>
        <dbReference type="ARBA" id="ARBA00022741"/>
    </source>
</evidence>
<dbReference type="AlphaFoldDB" id="A0A5A9MWK8"/>
<reference evidence="5 6" key="1">
    <citation type="journal article" date="2019" name="Mol. Ecol. Resour.">
        <title>Chromosome-level genome assembly of Triplophysa tibetana, a fish adapted to the harsh high-altitude environment of the Tibetan Plateau.</title>
        <authorList>
            <person name="Yang X."/>
            <person name="Liu H."/>
            <person name="Ma Z."/>
            <person name="Zou Y."/>
            <person name="Zou M."/>
            <person name="Mao Y."/>
            <person name="Li X."/>
            <person name="Wang H."/>
            <person name="Chen T."/>
            <person name="Wang W."/>
            <person name="Yang R."/>
        </authorList>
    </citation>
    <scope>NUCLEOTIDE SEQUENCE [LARGE SCALE GENOMIC DNA]</scope>
    <source>
        <strain evidence="5">TTIB1903HZAU</strain>
        <tissue evidence="5">Muscle</tissue>
    </source>
</reference>
<evidence type="ECO:0000313" key="6">
    <source>
        <dbReference type="Proteomes" id="UP000324632"/>
    </source>
</evidence>
<gene>
    <name evidence="5" type="ORF">E1301_Tti012761</name>
</gene>
<dbReference type="Gene3D" id="3.40.50.300">
    <property type="entry name" value="P-loop containing nucleotide triphosphate hydrolases"/>
    <property type="match status" value="1"/>
</dbReference>
<dbReference type="FunFam" id="3.40.50.300:FF:000366">
    <property type="entry name" value="GTPase, IMAP family member 2"/>
    <property type="match status" value="1"/>
</dbReference>
<dbReference type="Pfam" id="PF04548">
    <property type="entry name" value="AIG1"/>
    <property type="match status" value="1"/>
</dbReference>
<protein>
    <submittedName>
        <fullName evidence="5">GTPase IMAP family member 7</fullName>
    </submittedName>
</protein>
<dbReference type="CDD" id="cd01852">
    <property type="entry name" value="AIG1"/>
    <property type="match status" value="1"/>
</dbReference>
<evidence type="ECO:0000313" key="5">
    <source>
        <dbReference type="EMBL" id="KAA0701335.1"/>
    </source>
</evidence>
<proteinExistence type="inferred from homology"/>
<evidence type="ECO:0000256" key="3">
    <source>
        <dbReference type="ARBA" id="ARBA00023134"/>
    </source>
</evidence>
<accession>A0A5A9MWK8</accession>
<dbReference type="EMBL" id="SOYY01000262">
    <property type="protein sequence ID" value="KAA0701335.1"/>
    <property type="molecule type" value="Genomic_DNA"/>
</dbReference>
<dbReference type="InterPro" id="IPR045058">
    <property type="entry name" value="GIMA/IAN/Toc"/>
</dbReference>
<keyword evidence="3" id="KW-0342">GTP-binding</keyword>
<feature type="domain" description="AIG1-type G" evidence="4">
    <location>
        <begin position="11"/>
        <end position="219"/>
    </location>
</feature>
<evidence type="ECO:0000259" key="4">
    <source>
        <dbReference type="PROSITE" id="PS51720"/>
    </source>
</evidence>
<dbReference type="InterPro" id="IPR027417">
    <property type="entry name" value="P-loop_NTPase"/>
</dbReference>
<keyword evidence="6" id="KW-1185">Reference proteome</keyword>
<evidence type="ECO:0000256" key="1">
    <source>
        <dbReference type="ARBA" id="ARBA00008535"/>
    </source>
</evidence>
<dbReference type="PANTHER" id="PTHR10903">
    <property type="entry name" value="GTPASE, IMAP FAMILY MEMBER-RELATED"/>
    <property type="match status" value="1"/>
</dbReference>
<sequence length="308" mass="34911">MWYIGAPGTLKKELRIVLLGRTGDGKSSTGNTILAEDVFTASNAACSVTSKCKSETREINHSRIIVIDTPGLFNNKLSEENLTKEILRCMIECAPAPHVFMIVLRVTRITEREQNVLKYLNDLFGEEALKYSVIVFTQGDKLDSGKTISDFVEDNRELKGFVDKCGGGCHVIDNKYWKNSQDNYRNNTVQVENIIRSVEDMVMRNGGGCYTYEMLQKIMEAREAKQKPKVFQTVMNYMLTHKLIPRTHRSHFCYVGTLSSVHKRCTAFIKLEKVVFSASIVCSMCVADNINIQFTVTPSILQRVQNRI</sequence>
<dbReference type="PROSITE" id="PS51720">
    <property type="entry name" value="G_AIG1"/>
    <property type="match status" value="1"/>
</dbReference>
<dbReference type="Proteomes" id="UP000324632">
    <property type="component" value="Unassembled WGS sequence"/>
</dbReference>
<comment type="similarity">
    <text evidence="1">Belongs to the TRAFAC class TrmE-Era-EngA-EngB-Septin-like GTPase superfamily. AIG1/Toc34/Toc159-like paraseptin GTPase family. IAN subfamily.</text>
</comment>
<dbReference type="GO" id="GO:0005525">
    <property type="term" value="F:GTP binding"/>
    <property type="evidence" value="ECO:0007669"/>
    <property type="project" value="UniProtKB-KW"/>
</dbReference>
<organism evidence="5 6">
    <name type="scientific">Triplophysa tibetana</name>
    <dbReference type="NCBI Taxonomy" id="1572043"/>
    <lineage>
        <taxon>Eukaryota</taxon>
        <taxon>Metazoa</taxon>
        <taxon>Chordata</taxon>
        <taxon>Craniata</taxon>
        <taxon>Vertebrata</taxon>
        <taxon>Euteleostomi</taxon>
        <taxon>Actinopterygii</taxon>
        <taxon>Neopterygii</taxon>
        <taxon>Teleostei</taxon>
        <taxon>Ostariophysi</taxon>
        <taxon>Cypriniformes</taxon>
        <taxon>Nemacheilidae</taxon>
        <taxon>Triplophysa</taxon>
    </lineage>
</organism>
<name>A0A5A9MWK8_9TELE</name>
<dbReference type="InterPro" id="IPR006703">
    <property type="entry name" value="G_AIG1"/>
</dbReference>
<dbReference type="SUPFAM" id="SSF52540">
    <property type="entry name" value="P-loop containing nucleoside triphosphate hydrolases"/>
    <property type="match status" value="1"/>
</dbReference>
<keyword evidence="2" id="KW-0547">Nucleotide-binding</keyword>
<dbReference type="PANTHER" id="PTHR10903:SF62">
    <property type="entry name" value="GTPASE IMAP FAMILY MEMBER 4-LIKE-RELATED"/>
    <property type="match status" value="1"/>
</dbReference>
<comment type="caution">
    <text evidence="5">The sequence shown here is derived from an EMBL/GenBank/DDBJ whole genome shotgun (WGS) entry which is preliminary data.</text>
</comment>